<sequence length="645" mass="71582">MDLCVCASVSTIFPVDFVYYQLKVSNFDIATRFCFFDYFSFFCEKCRITFVIEKMSTAAKTTKSRDKKVVNESQKTPSKAASGSIGGAYNPLLGTFQTVESTGSSPLHSNGRFKNIDESDSNCDSASNNGSWSGDSEDHKEKAVPTTATTAKQEFIPGADNDKREKMRLKNERKHQRQKEKRAQELHERCCQFLMSRKLEVLAQQIVPMGIPHERATYALMLNEGKLQESVNWLFEGGANVEDKKLDPPSGNLKIDISQELSRILELETNYKCSKQDVEKSVVTAEGDIEKAEESLRRQKQEQSTASIKVEDVSNNSAPASKVPSVQTSQNSVAAQLQPNYHAGGEVERKNLGYPRGSSYISGESGNQSVNPMDQINIKMEWMKMQQNNALEERKRMSYQQTPLPRPTEETHYGDQFKRVQQQEMREPVMVMHQHQQQRHSQSAKANVLPVSTINSSFTVAATAAGGGGSGWYPANRSEAAQSNNGYLPTRTLPPTDLNPNLMYQQQLQYQQYQGQVNNGHRMVGGSAPHTVAPAASLGLFSGYGSTPSSGLEWNTDGSAAKSDYNNIDWSLDRGLACPRPQYVEASPYETNMNGRTRMMGNGNGMSMAMGAQEAALVGNGREWTSPFEGKDLFSLSRQYVPPSL</sequence>
<feature type="region of interest" description="Disordered" evidence="1">
    <location>
        <begin position="100"/>
        <end position="183"/>
    </location>
</feature>
<reference evidence="3 4" key="1">
    <citation type="submission" date="2021-07" db="EMBL/GenBank/DDBJ databases">
        <authorList>
            <consortium name="Genoscope - CEA"/>
            <person name="William W."/>
        </authorList>
    </citation>
    <scope>NUCLEOTIDE SEQUENCE [LARGE SCALE GENOMIC DNA]</scope>
</reference>
<feature type="compositionally biased region" description="Polar residues" evidence="1">
    <location>
        <begin position="302"/>
        <end position="329"/>
    </location>
</feature>
<proteinExistence type="predicted"/>
<evidence type="ECO:0000313" key="3">
    <source>
        <dbReference type="EMBL" id="CAG7911433.1"/>
    </source>
</evidence>
<evidence type="ECO:0000313" key="4">
    <source>
        <dbReference type="Proteomes" id="UP000694005"/>
    </source>
</evidence>
<dbReference type="EMBL" id="LS974626">
    <property type="protein sequence ID" value="CAG7911433.1"/>
    <property type="molecule type" value="Genomic_DNA"/>
</dbReference>
<evidence type="ECO:0000256" key="1">
    <source>
        <dbReference type="SAM" id="MobiDB-lite"/>
    </source>
</evidence>
<dbReference type="Gene3D" id="1.10.8.10">
    <property type="entry name" value="DNA helicase RuvA subunit, C-terminal domain"/>
    <property type="match status" value="1"/>
</dbReference>
<dbReference type="PANTHER" id="PTHR35294">
    <property type="entry name" value="UBIQUITIN-ASSOCIATED/TRANSLATION ELONGATION FACTOR EF1B PROTEIN"/>
    <property type="match status" value="1"/>
</dbReference>
<evidence type="ECO:0000259" key="2">
    <source>
        <dbReference type="PROSITE" id="PS50030"/>
    </source>
</evidence>
<dbReference type="Proteomes" id="UP000694005">
    <property type="component" value="Chromosome A10"/>
</dbReference>
<feature type="compositionally biased region" description="Polar residues" evidence="1">
    <location>
        <begin position="71"/>
        <end position="81"/>
    </location>
</feature>
<accession>A0A8D9I4F3</accession>
<dbReference type="AlphaFoldDB" id="A0A8D9I4F3"/>
<dbReference type="PROSITE" id="PS50030">
    <property type="entry name" value="UBA"/>
    <property type="match status" value="1"/>
</dbReference>
<dbReference type="InterPro" id="IPR009060">
    <property type="entry name" value="UBA-like_sf"/>
</dbReference>
<organism evidence="3 4">
    <name type="scientific">Brassica campestris</name>
    <name type="common">Field mustard</name>
    <dbReference type="NCBI Taxonomy" id="3711"/>
    <lineage>
        <taxon>Eukaryota</taxon>
        <taxon>Viridiplantae</taxon>
        <taxon>Streptophyta</taxon>
        <taxon>Embryophyta</taxon>
        <taxon>Tracheophyta</taxon>
        <taxon>Spermatophyta</taxon>
        <taxon>Magnoliopsida</taxon>
        <taxon>eudicotyledons</taxon>
        <taxon>Gunneridae</taxon>
        <taxon>Pentapetalae</taxon>
        <taxon>rosids</taxon>
        <taxon>malvids</taxon>
        <taxon>Brassicales</taxon>
        <taxon>Brassicaceae</taxon>
        <taxon>Brassiceae</taxon>
        <taxon>Brassica</taxon>
    </lineage>
</organism>
<feature type="compositionally biased region" description="Basic residues" evidence="1">
    <location>
        <begin position="171"/>
        <end position="180"/>
    </location>
</feature>
<dbReference type="Gramene" id="A10p26790.2_BraZ1">
    <property type="protein sequence ID" value="A10p26790.2_BraZ1.CDS.1"/>
    <property type="gene ID" value="A10g26790.2_BraZ1"/>
</dbReference>
<feature type="domain" description="UBA" evidence="2">
    <location>
        <begin position="185"/>
        <end position="237"/>
    </location>
</feature>
<feature type="region of interest" description="Disordered" evidence="1">
    <location>
        <begin position="293"/>
        <end position="329"/>
    </location>
</feature>
<protein>
    <recommendedName>
        <fullName evidence="2">UBA domain-containing protein</fullName>
    </recommendedName>
</protein>
<dbReference type="SUPFAM" id="SSF46934">
    <property type="entry name" value="UBA-like"/>
    <property type="match status" value="1"/>
</dbReference>
<feature type="compositionally biased region" description="Basic and acidic residues" evidence="1">
    <location>
        <begin position="160"/>
        <end position="170"/>
    </location>
</feature>
<name>A0A8D9I4F3_BRACM</name>
<dbReference type="InterPro" id="IPR015940">
    <property type="entry name" value="UBA"/>
</dbReference>
<feature type="region of interest" description="Disordered" evidence="1">
    <location>
        <begin position="63"/>
        <end position="83"/>
    </location>
</feature>
<feature type="compositionally biased region" description="Polar residues" evidence="1">
    <location>
        <begin position="122"/>
        <end position="134"/>
    </location>
</feature>
<gene>
    <name evidence="3" type="ORF">BRAPAZ1V2_A10P26790.2</name>
</gene>
<dbReference type="PANTHER" id="PTHR35294:SF3">
    <property type="entry name" value="UBA DOMAIN-CONTAINING PROTEIN"/>
    <property type="match status" value="1"/>
</dbReference>